<dbReference type="InterPro" id="IPR032466">
    <property type="entry name" value="Metal_Hydrolase"/>
</dbReference>
<dbReference type="AlphaFoldDB" id="A0A974P533"/>
<dbReference type="InterPro" id="IPR001130">
    <property type="entry name" value="TatD-like"/>
</dbReference>
<proteinExistence type="predicted"/>
<dbReference type="GO" id="GO:0016788">
    <property type="term" value="F:hydrolase activity, acting on ester bonds"/>
    <property type="evidence" value="ECO:0007669"/>
    <property type="project" value="InterPro"/>
</dbReference>
<reference evidence="1" key="1">
    <citation type="submission" date="2021-01" db="EMBL/GenBank/DDBJ databases">
        <title>Genome sequence of Phenylobacterium sp. 20VBR1 isolated from a valley glaceir, Ny-Alesund, Svalbard.</title>
        <authorList>
            <person name="Thomas F.A."/>
            <person name="Krishnan K.P."/>
            <person name="Sinha R.K."/>
        </authorList>
    </citation>
    <scope>NUCLEOTIDE SEQUENCE</scope>
    <source>
        <strain evidence="1">20VBR1</strain>
    </source>
</reference>
<name>A0A974P533_9CAUL</name>
<dbReference type="EMBL" id="CP068570">
    <property type="protein sequence ID" value="QQZ51127.1"/>
    <property type="molecule type" value="Genomic_DNA"/>
</dbReference>
<dbReference type="Gene3D" id="3.20.20.140">
    <property type="entry name" value="Metal-dependent hydrolases"/>
    <property type="match status" value="1"/>
</dbReference>
<protein>
    <submittedName>
        <fullName evidence="1">TatD family hydrolase</fullName>
    </submittedName>
</protein>
<gene>
    <name evidence="1" type="ORF">JKL49_08340</name>
</gene>
<keyword evidence="1" id="KW-0378">Hydrolase</keyword>
<dbReference type="Pfam" id="PF01026">
    <property type="entry name" value="TatD_DNase"/>
    <property type="match status" value="1"/>
</dbReference>
<organism evidence="1">
    <name type="scientific">Phenylobacterium glaciei</name>
    <dbReference type="NCBI Taxonomy" id="2803784"/>
    <lineage>
        <taxon>Bacteria</taxon>
        <taxon>Pseudomonadati</taxon>
        <taxon>Pseudomonadota</taxon>
        <taxon>Alphaproteobacteria</taxon>
        <taxon>Caulobacterales</taxon>
        <taxon>Caulobacteraceae</taxon>
        <taxon>Phenylobacterium</taxon>
    </lineage>
</organism>
<sequence length="87" mass="9475">MALIDFHCHLDLYPNPHDVAREVARRGVYVLSVTTTPSAFLGTLALAGSEGRIRTALGLHPEIAVAREGELPFEKLLPRQTTLGRLG</sequence>
<accession>A0A974P533</accession>
<evidence type="ECO:0000313" key="1">
    <source>
        <dbReference type="EMBL" id="QQZ51127.1"/>
    </source>
</evidence>
<dbReference type="SUPFAM" id="SSF51556">
    <property type="entry name" value="Metallo-dependent hydrolases"/>
    <property type="match status" value="1"/>
</dbReference>